<comment type="caution">
    <text evidence="2">The sequence shown here is derived from an EMBL/GenBank/DDBJ whole genome shotgun (WGS) entry which is preliminary data.</text>
</comment>
<feature type="non-terminal residue" evidence="2">
    <location>
        <position position="839"/>
    </location>
</feature>
<feature type="compositionally biased region" description="Acidic residues" evidence="1">
    <location>
        <begin position="518"/>
        <end position="528"/>
    </location>
</feature>
<reference evidence="2 3" key="1">
    <citation type="submission" date="2019-09" db="EMBL/GenBank/DDBJ databases">
        <title>Bird 10,000 Genomes (B10K) Project - Family phase.</title>
        <authorList>
            <person name="Zhang G."/>
        </authorList>
    </citation>
    <scope>NUCLEOTIDE SEQUENCE [LARGE SCALE GENOMIC DNA]</scope>
    <source>
        <strain evidence="2">B10K-CU-031-07</strain>
        <tissue evidence="2">Muscle</tissue>
    </source>
</reference>
<keyword evidence="3" id="KW-1185">Reference proteome</keyword>
<dbReference type="AlphaFoldDB" id="A0A7K4J7S6"/>
<dbReference type="Proteomes" id="UP000531151">
    <property type="component" value="Unassembled WGS sequence"/>
</dbReference>
<feature type="compositionally biased region" description="Basic residues" evidence="1">
    <location>
        <begin position="532"/>
        <end position="544"/>
    </location>
</feature>
<dbReference type="EMBL" id="VWPV01015169">
    <property type="protein sequence ID" value="NWH61087.1"/>
    <property type="molecule type" value="Genomic_DNA"/>
</dbReference>
<dbReference type="OrthoDB" id="10072641at2759"/>
<organism evidence="2 3">
    <name type="scientific">Geococcyx californianus</name>
    <name type="common">Greater roadrunner</name>
    <name type="synonym">Saurothera californiana</name>
    <dbReference type="NCBI Taxonomy" id="8947"/>
    <lineage>
        <taxon>Eukaryota</taxon>
        <taxon>Metazoa</taxon>
        <taxon>Chordata</taxon>
        <taxon>Craniata</taxon>
        <taxon>Vertebrata</taxon>
        <taxon>Euteleostomi</taxon>
        <taxon>Archelosauria</taxon>
        <taxon>Archosauria</taxon>
        <taxon>Dinosauria</taxon>
        <taxon>Saurischia</taxon>
        <taxon>Theropoda</taxon>
        <taxon>Coelurosauria</taxon>
        <taxon>Aves</taxon>
        <taxon>Neognathae</taxon>
        <taxon>Neoaves</taxon>
        <taxon>Otidimorphae</taxon>
        <taxon>Cuculiformes</taxon>
        <taxon>Neomorphidae</taxon>
        <taxon>Geococcyx</taxon>
    </lineage>
</organism>
<feature type="compositionally biased region" description="Acidic residues" evidence="1">
    <location>
        <begin position="129"/>
        <end position="139"/>
    </location>
</feature>
<feature type="region of interest" description="Disordered" evidence="1">
    <location>
        <begin position="373"/>
        <end position="561"/>
    </location>
</feature>
<proteinExistence type="predicted"/>
<feature type="region of interest" description="Disordered" evidence="1">
    <location>
        <begin position="1"/>
        <end position="74"/>
    </location>
</feature>
<name>A0A7K4J7S6_GEOCA</name>
<evidence type="ECO:0000256" key="1">
    <source>
        <dbReference type="SAM" id="MobiDB-lite"/>
    </source>
</evidence>
<protein>
    <submittedName>
        <fullName evidence="2">ZN638 protein</fullName>
    </submittedName>
</protein>
<accession>A0A7K4J7S6</accession>
<feature type="region of interest" description="Disordered" evidence="1">
    <location>
        <begin position="110"/>
        <end position="150"/>
    </location>
</feature>
<feature type="compositionally biased region" description="Basic and acidic residues" evidence="1">
    <location>
        <begin position="110"/>
        <end position="121"/>
    </location>
</feature>
<evidence type="ECO:0000313" key="2">
    <source>
        <dbReference type="EMBL" id="NWH61087.1"/>
    </source>
</evidence>
<evidence type="ECO:0000313" key="3">
    <source>
        <dbReference type="Proteomes" id="UP000531151"/>
    </source>
</evidence>
<sequence length="839" mass="90318">SSGLTKYPEGSGVAQTAAANPPVEPSVAKKGPDSISNGKEEVSAVQIEPSESQQDGAVRESAPGPVETSVEQVDTGVEATVVPIKPADIELSEVKSEEVLLPSSVEKESVVKENTESKRFESAVVLTSDQEEVTEENEELPAPSIGPPEELSIVGKAEDVPLDHTVKLEVQESMEALPEVMPPASAAPSVETASSLVMQTNKKLDAPEKTLVSDVKTEHEMYSDVKTKYKTPVTQITEKKAVLKTEVAVQKKLDTAGTETEVKPEEPGLQGGRAVEENLENFLVKSGAEAEMKLEKSMTKVGAVMENAGNAINENNEGRLIEAHWNKRIGEPKSDEACKAVSLISTVSVKESLSVDKTVLKAVVCLPDISKSRVPAQRNDPSMGKGGEQKAPSKPGTRDQTSVEKRMAPKEEGHPRGGSVRSSLGDSKCKVSRSSGVDGKGGGGRNSSQQEKESRMESRASSKHSQEGDNRSSNMKRDNTSNKASVGGNAKALRGGASSGAKQKEEEELFPFKMDEFVTVDEVVEDIEAPVKTRRNPPRGKRKTNFSSEPSSKRRKGKSSIARITESDLSFVTLDEIGEEEDVAVQLMGVASLEALGDPQGLVVVDEVVEEEELLEAVTDPQSLVTLDELCEQEDLSSHKDVSRSVFEEQNLKAEPLVTVDEIGEVEELPLNEPTDLIEDVVMQKEDNKIAAEDSGDGASSQVLDDPSALVTVDEIQEDNEDNPLEALDEANEDDFLADFNRLKEELNFFTVDEVGEEDDEEENISLAKNVNEEEDNEDIVAVAGPEEEEIAAVAGPEEEDIVAVAGPEEMEILGEMSPEEEVIAMSAKGEEPLVVSRG</sequence>
<feature type="non-terminal residue" evidence="2">
    <location>
        <position position="1"/>
    </location>
</feature>
<feature type="compositionally biased region" description="Basic and acidic residues" evidence="1">
    <location>
        <begin position="401"/>
        <end position="415"/>
    </location>
</feature>
<feature type="compositionally biased region" description="Basic and acidic residues" evidence="1">
    <location>
        <begin position="450"/>
        <end position="480"/>
    </location>
</feature>
<feature type="region of interest" description="Disordered" evidence="1">
    <location>
        <begin position="688"/>
        <end position="709"/>
    </location>
</feature>
<gene>
    <name evidence="2" type="primary">Znf638_0</name>
    <name evidence="2" type="ORF">GEOCAL_R13722</name>
</gene>